<feature type="transmembrane region" description="Helical" evidence="1">
    <location>
        <begin position="6"/>
        <end position="27"/>
    </location>
</feature>
<feature type="transmembrane region" description="Helical" evidence="1">
    <location>
        <begin position="72"/>
        <end position="96"/>
    </location>
</feature>
<dbReference type="GeneID" id="63779247"/>
<protein>
    <submittedName>
        <fullName evidence="2">Uncharacterized protein</fullName>
    </submittedName>
</protein>
<dbReference type="OrthoDB" id="3205825at2759"/>
<dbReference type="EMBL" id="MCFJ01000010">
    <property type="protein sequence ID" value="ORY61744.1"/>
    <property type="molecule type" value="Genomic_DNA"/>
</dbReference>
<proteinExistence type="predicted"/>
<dbReference type="PANTHER" id="PTHR35179">
    <property type="entry name" value="PROTEIN CBG02620"/>
    <property type="match status" value="1"/>
</dbReference>
<dbReference type="Proteomes" id="UP000193689">
    <property type="component" value="Unassembled WGS sequence"/>
</dbReference>
<dbReference type="InParanoid" id="A0A1Y2DRI1"/>
<dbReference type="AlphaFoldDB" id="A0A1Y2DRI1"/>
<evidence type="ECO:0000313" key="3">
    <source>
        <dbReference type="Proteomes" id="UP000193689"/>
    </source>
</evidence>
<evidence type="ECO:0000313" key="2">
    <source>
        <dbReference type="EMBL" id="ORY61744.1"/>
    </source>
</evidence>
<keyword evidence="1" id="KW-0472">Membrane</keyword>
<name>A0A1Y2DRI1_9PEZI</name>
<dbReference type="RefSeq" id="XP_040713821.1">
    <property type="nucleotide sequence ID" value="XM_040863035.1"/>
</dbReference>
<organism evidence="2 3">
    <name type="scientific">Pseudomassariella vexata</name>
    <dbReference type="NCBI Taxonomy" id="1141098"/>
    <lineage>
        <taxon>Eukaryota</taxon>
        <taxon>Fungi</taxon>
        <taxon>Dikarya</taxon>
        <taxon>Ascomycota</taxon>
        <taxon>Pezizomycotina</taxon>
        <taxon>Sordariomycetes</taxon>
        <taxon>Xylariomycetidae</taxon>
        <taxon>Amphisphaeriales</taxon>
        <taxon>Pseudomassariaceae</taxon>
        <taxon>Pseudomassariella</taxon>
    </lineage>
</organism>
<feature type="transmembrane region" description="Helical" evidence="1">
    <location>
        <begin position="117"/>
        <end position="134"/>
    </location>
</feature>
<feature type="transmembrane region" description="Helical" evidence="1">
    <location>
        <begin position="195"/>
        <end position="214"/>
    </location>
</feature>
<dbReference type="PANTHER" id="PTHR35179:SF1">
    <property type="entry name" value="INTEGRAL MEMBRANE PROTEIN"/>
    <property type="match status" value="1"/>
</dbReference>
<feature type="transmembrane region" description="Helical" evidence="1">
    <location>
        <begin position="48"/>
        <end position="66"/>
    </location>
</feature>
<keyword evidence="1" id="KW-0812">Transmembrane</keyword>
<feature type="transmembrane region" description="Helical" evidence="1">
    <location>
        <begin position="154"/>
        <end position="174"/>
    </location>
</feature>
<keyword evidence="1" id="KW-1133">Transmembrane helix</keyword>
<reference evidence="2 3" key="1">
    <citation type="submission" date="2016-07" db="EMBL/GenBank/DDBJ databases">
        <title>Pervasive Adenine N6-methylation of Active Genes in Fungi.</title>
        <authorList>
            <consortium name="DOE Joint Genome Institute"/>
            <person name="Mondo S.J."/>
            <person name="Dannebaum R.O."/>
            <person name="Kuo R.C."/>
            <person name="Labutti K."/>
            <person name="Haridas S."/>
            <person name="Kuo A."/>
            <person name="Salamov A."/>
            <person name="Ahrendt S.R."/>
            <person name="Lipzen A."/>
            <person name="Sullivan W."/>
            <person name="Andreopoulos W.B."/>
            <person name="Clum A."/>
            <person name="Lindquist E."/>
            <person name="Daum C."/>
            <person name="Ramamoorthy G.K."/>
            <person name="Gryganskyi A."/>
            <person name="Culley D."/>
            <person name="Magnuson J.K."/>
            <person name="James T.Y."/>
            <person name="O'Malley M.A."/>
            <person name="Stajich J.E."/>
            <person name="Spatafora J.W."/>
            <person name="Visel A."/>
            <person name="Grigoriev I.V."/>
        </authorList>
    </citation>
    <scope>NUCLEOTIDE SEQUENCE [LARGE SCALE GENOMIC DNA]</scope>
    <source>
        <strain evidence="2 3">CBS 129021</strain>
    </source>
</reference>
<comment type="caution">
    <text evidence="2">The sequence shown here is derived from an EMBL/GenBank/DDBJ whole genome shotgun (WGS) entry which is preliminary data.</text>
</comment>
<gene>
    <name evidence="2" type="ORF">BCR38DRAFT_476404</name>
</gene>
<accession>A0A1Y2DRI1</accession>
<sequence>MAANKTDYQIASLAAGFTIGFGFLTVWEASKQTRRNKNPLRSTYIYMLWGEIAVNIVIGILGWLFLDGIVGATVPVLFFILFLWVFEVQILMQIIINRIAIIMERQDSIRWMKWGTVVGITTINVAVFCIWIPAHTVPPASDTYVAINQYWDRISKVLILFVDAGFNWYFLRIVQKRILEQHGLTKYAPLVSFNAKLMVLSVAMDAMLIGLMSLPNEVVYIQFHPVAYMVKLNIEMSMASLITRLAQGKNSDAHFNSLSYSTRNRNCHNQKYDPTERAVGLRSFTKSRAQAEPGHGTGINRRFDVEVTVHHDEPSERHSSKGHGNHVVEFTELEDEMSLTYNPGPPRTTAYK</sequence>
<evidence type="ECO:0000256" key="1">
    <source>
        <dbReference type="SAM" id="Phobius"/>
    </source>
</evidence>
<keyword evidence="3" id="KW-1185">Reference proteome</keyword>